<comment type="pathway">
    <text evidence="2">Bacterial outer membrane biogenesis; LPS core biosynthesis.</text>
</comment>
<evidence type="ECO:0000256" key="5">
    <source>
        <dbReference type="ARBA" id="ARBA00022676"/>
    </source>
</evidence>
<protein>
    <recommendedName>
        <fullName evidence="11">Lipopolysaccharide heptosyltransferase 1</fullName>
        <ecNumber evidence="10">2.4.99.23</ecNumber>
    </recommendedName>
    <alternativeName>
        <fullName evidence="12">ADP-heptose:lipopolysaccharide heptosyltransferase I</fullName>
    </alternativeName>
</protein>
<dbReference type="NCBIfam" id="NF008204">
    <property type="entry name" value="PRK10964.1"/>
    <property type="match status" value="1"/>
</dbReference>
<dbReference type="InterPro" id="IPR002201">
    <property type="entry name" value="Glyco_trans_9"/>
</dbReference>
<dbReference type="FunFam" id="3.40.50.2000:FF:000106">
    <property type="entry name" value="Lipopolysaccharide heptosyltransferase 1"/>
    <property type="match status" value="1"/>
</dbReference>
<dbReference type="GO" id="GO:0005886">
    <property type="term" value="C:plasma membrane"/>
    <property type="evidence" value="ECO:0007669"/>
    <property type="project" value="UniProtKB-SubCell"/>
</dbReference>
<proteinExistence type="inferred from homology"/>
<keyword evidence="6 14" id="KW-0808">Transferase</keyword>
<dbReference type="EC" id="2.4.99.23" evidence="10"/>
<dbReference type="GO" id="GO:0005829">
    <property type="term" value="C:cytosol"/>
    <property type="evidence" value="ECO:0007669"/>
    <property type="project" value="TreeGrafter"/>
</dbReference>
<keyword evidence="4" id="KW-0997">Cell inner membrane</keyword>
<evidence type="ECO:0000256" key="10">
    <source>
        <dbReference type="ARBA" id="ARBA00044041"/>
    </source>
</evidence>
<evidence type="ECO:0000256" key="7">
    <source>
        <dbReference type="ARBA" id="ARBA00022985"/>
    </source>
</evidence>
<dbReference type="SUPFAM" id="SSF53756">
    <property type="entry name" value="UDP-Glycosyltransferase/glycogen phosphorylase"/>
    <property type="match status" value="1"/>
</dbReference>
<keyword evidence="5" id="KW-0328">Glycosyltransferase</keyword>
<dbReference type="InterPro" id="IPR051199">
    <property type="entry name" value="LPS_LOS_Heptosyltrfase"/>
</dbReference>
<gene>
    <name evidence="14" type="primary">rfaC</name>
    <name evidence="14" type="ORF">ERCICURT3053_554</name>
</gene>
<evidence type="ECO:0000256" key="6">
    <source>
        <dbReference type="ARBA" id="ARBA00022679"/>
    </source>
</evidence>
<dbReference type="NCBIfam" id="TIGR02193">
    <property type="entry name" value="heptsyl_trn_I"/>
    <property type="match status" value="1"/>
</dbReference>
<dbReference type="CDD" id="cd03789">
    <property type="entry name" value="GT9_LPS_heptosyltransferase"/>
    <property type="match status" value="1"/>
</dbReference>
<evidence type="ECO:0000256" key="3">
    <source>
        <dbReference type="ARBA" id="ARBA00022475"/>
    </source>
</evidence>
<evidence type="ECO:0000256" key="11">
    <source>
        <dbReference type="ARBA" id="ARBA00044190"/>
    </source>
</evidence>
<keyword evidence="3" id="KW-1003">Cell membrane</keyword>
<dbReference type="Gene3D" id="3.40.50.2000">
    <property type="entry name" value="Glycogen Phosphorylase B"/>
    <property type="match status" value="2"/>
</dbReference>
<comment type="similarity">
    <text evidence="9">Belongs to the glycosyltransferase 9 family.</text>
</comment>
<dbReference type="InterPro" id="IPR011908">
    <property type="entry name" value="LipoPS_heptosylTferase-I"/>
</dbReference>
<comment type="catalytic activity">
    <reaction evidence="13">
        <text>an alpha-Kdo-(2-&gt;4)-alpha-Kdo-(2-&gt;6)-lipid A + ADP-L-glycero-beta-D-manno-heptose = an L-alpha-D-Hep-(1-&gt;5)-[alpha-Kdo-(2-&gt;4)]-alpha-Kdo-(2-&gt;6)-lipid A + ADP + H(+)</text>
        <dbReference type="Rhea" id="RHEA:74067"/>
        <dbReference type="ChEBI" id="CHEBI:15378"/>
        <dbReference type="ChEBI" id="CHEBI:61506"/>
        <dbReference type="ChEBI" id="CHEBI:176431"/>
        <dbReference type="ChEBI" id="CHEBI:193068"/>
        <dbReference type="ChEBI" id="CHEBI:456216"/>
        <dbReference type="EC" id="2.4.99.23"/>
    </reaction>
</comment>
<dbReference type="Pfam" id="PF01075">
    <property type="entry name" value="Glyco_transf_9"/>
    <property type="match status" value="1"/>
</dbReference>
<evidence type="ECO:0000256" key="1">
    <source>
        <dbReference type="ARBA" id="ARBA00004515"/>
    </source>
</evidence>
<evidence type="ECO:0000256" key="13">
    <source>
        <dbReference type="ARBA" id="ARBA00049201"/>
    </source>
</evidence>
<dbReference type="RefSeq" id="WP_157992195.1">
    <property type="nucleotide sequence ID" value="NZ_LR217698.1"/>
</dbReference>
<organism evidence="14 15">
    <name type="scientific">Candidatus Erwinia haradaeae</name>
    <dbReference type="NCBI Taxonomy" id="1922217"/>
    <lineage>
        <taxon>Bacteria</taxon>
        <taxon>Pseudomonadati</taxon>
        <taxon>Pseudomonadota</taxon>
        <taxon>Gammaproteobacteria</taxon>
        <taxon>Enterobacterales</taxon>
        <taxon>Erwiniaceae</taxon>
        <taxon>Erwinia</taxon>
    </lineage>
</organism>
<accession>A0A451D032</accession>
<dbReference type="OrthoDB" id="9767552at2"/>
<dbReference type="GO" id="GO:0009244">
    <property type="term" value="P:lipopolysaccharide core region biosynthetic process"/>
    <property type="evidence" value="ECO:0007669"/>
    <property type="project" value="InterPro"/>
</dbReference>
<keyword evidence="8" id="KW-0472">Membrane</keyword>
<keyword evidence="7" id="KW-0448">Lipopolysaccharide biosynthesis</keyword>
<dbReference type="EMBL" id="LR217698">
    <property type="protein sequence ID" value="VFP78910.1"/>
    <property type="molecule type" value="Genomic_DNA"/>
</dbReference>
<evidence type="ECO:0000256" key="4">
    <source>
        <dbReference type="ARBA" id="ARBA00022519"/>
    </source>
</evidence>
<evidence type="ECO:0000313" key="15">
    <source>
        <dbReference type="Proteomes" id="UP000294364"/>
    </source>
</evidence>
<evidence type="ECO:0000256" key="12">
    <source>
        <dbReference type="ARBA" id="ARBA00044330"/>
    </source>
</evidence>
<dbReference type="PANTHER" id="PTHR30160">
    <property type="entry name" value="TETRAACYLDISACCHARIDE 4'-KINASE-RELATED"/>
    <property type="match status" value="1"/>
</dbReference>
<dbReference type="GO" id="GO:0008713">
    <property type="term" value="F:ADP-heptose-lipopolysaccharide heptosyltransferase activity"/>
    <property type="evidence" value="ECO:0007669"/>
    <property type="project" value="TreeGrafter"/>
</dbReference>
<dbReference type="AlphaFoldDB" id="A0A451D032"/>
<reference evidence="14 15" key="1">
    <citation type="submission" date="2019-02" db="EMBL/GenBank/DDBJ databases">
        <authorList>
            <person name="Manzano-Marin A."/>
            <person name="Manzano-Marin A."/>
        </authorList>
    </citation>
    <scope>NUCLEOTIDE SEQUENCE [LARGE SCALE GENOMIC DNA]</scope>
    <source>
        <strain evidence="14 15">ErCicurtihirsuta</strain>
    </source>
</reference>
<evidence type="ECO:0000313" key="14">
    <source>
        <dbReference type="EMBL" id="VFP78910.1"/>
    </source>
</evidence>
<comment type="subcellular location">
    <subcellularLocation>
        <location evidence="1">Cell inner membrane</location>
        <topology evidence="1">Peripheral membrane protein</topology>
        <orientation evidence="1">Cytoplasmic side</orientation>
    </subcellularLocation>
</comment>
<evidence type="ECO:0000256" key="2">
    <source>
        <dbReference type="ARBA" id="ARBA00004713"/>
    </source>
</evidence>
<dbReference type="PANTHER" id="PTHR30160:SF19">
    <property type="entry name" value="LIPOPOLYSACCHARIDE HEPTOSYLTRANSFERASE 1"/>
    <property type="match status" value="1"/>
</dbReference>
<dbReference type="Proteomes" id="UP000294364">
    <property type="component" value="Chromosome"/>
</dbReference>
<evidence type="ECO:0000256" key="9">
    <source>
        <dbReference type="ARBA" id="ARBA00043995"/>
    </source>
</evidence>
<evidence type="ECO:0000256" key="8">
    <source>
        <dbReference type="ARBA" id="ARBA00023136"/>
    </source>
</evidence>
<sequence>MRILIIKTSSMGDVIQTLPALTDSMLTLPNIRFDWVVEEDFSEIPGWHPAVDKVIPVALRRWRKNWFSHQIRQEREKFKHAVQLNKYDAIIDAQGLIKSAWFITRLTRGIRHGSDFLSAKESLSSLVYDKRHIIHKKQHAVKRMRILFSKSLNYIMPQINANYAIIDFFAKKASQDSKKYLVFLHATTRKNKHWPEKNWRKLINSIDGNGLHIKLPWGTNDEWQRAKRLARGFNYVEVLPKMSLEELAHILTNSRAVVSVDTGLSHLAAALDQPNITLYGPTNHELIGKYGYNQISLCSLDKHMDTLTSAMVQKELEKVIK</sequence>
<name>A0A451D032_9GAMM</name>